<reference evidence="2" key="1">
    <citation type="journal article" date="2018" name="DNA Res.">
        <title>Multiple hybrid de novo genome assembly of finger millet, an orphan allotetraploid crop.</title>
        <authorList>
            <person name="Hatakeyama M."/>
            <person name="Aluri S."/>
            <person name="Balachadran M.T."/>
            <person name="Sivarajan S.R."/>
            <person name="Patrignani A."/>
            <person name="Gruter S."/>
            <person name="Poveda L."/>
            <person name="Shimizu-Inatsugi R."/>
            <person name="Baeten J."/>
            <person name="Francoijs K.J."/>
            <person name="Nataraja K.N."/>
            <person name="Reddy Y.A.N."/>
            <person name="Phadnis S."/>
            <person name="Ravikumar R.L."/>
            <person name="Schlapbach R."/>
            <person name="Sreeman S.M."/>
            <person name="Shimizu K.K."/>
        </authorList>
    </citation>
    <scope>NUCLEOTIDE SEQUENCE</scope>
</reference>
<dbReference type="Pfam" id="PF00092">
    <property type="entry name" value="VWA"/>
    <property type="match status" value="1"/>
</dbReference>
<feature type="domain" description="VWFA" evidence="1">
    <location>
        <begin position="1"/>
        <end position="161"/>
    </location>
</feature>
<sequence length="322" mass="34611">MGFVIDNLGPEDRLSLVSFSDEATRKIRLTRMSDHGKAAAKGAVESLIADGCTNIRKGLDVASQVLASRRYRNPVTGIILLSDGQDTCGNRGVNLMPPSLRGSTAGERPAPVHTFGFGTDHDAAAMHTIAETTRGMFSYIVNHDIIQDSFAQCIGGLLSVVMQNVRIALTCVHPGVRVREVKSGIYENRVDDDESAASVEVGDLYADEVRRFLIFVDVPAADAAQEVTQADVAGEDAVLLRPAQVEEGSDADLVSMEVERERVRVAATEDHAEAARILEAQLDAVRGTPRAPRWRTSCATSAPAWRAGGSTSRRAARACWPA</sequence>
<accession>A0AAV5BCR6</accession>
<keyword evidence="3" id="KW-1185">Reference proteome</keyword>
<dbReference type="SUPFAM" id="SSF53300">
    <property type="entry name" value="vWA-like"/>
    <property type="match status" value="1"/>
</dbReference>
<dbReference type="InterPro" id="IPR036465">
    <property type="entry name" value="vWFA_dom_sf"/>
</dbReference>
<protein>
    <recommendedName>
        <fullName evidence="1">VWFA domain-containing protein</fullName>
    </recommendedName>
</protein>
<name>A0AAV5BCR6_ELECO</name>
<dbReference type="PANTHER" id="PTHR10579">
    <property type="entry name" value="CALCIUM-ACTIVATED CHLORIDE CHANNEL REGULATOR"/>
    <property type="match status" value="1"/>
</dbReference>
<evidence type="ECO:0000313" key="2">
    <source>
        <dbReference type="EMBL" id="GJM84735.1"/>
    </source>
</evidence>
<dbReference type="PANTHER" id="PTHR10579:SF132">
    <property type="entry name" value="OS10G0464800 PROTEIN"/>
    <property type="match status" value="1"/>
</dbReference>
<reference evidence="2" key="2">
    <citation type="submission" date="2021-12" db="EMBL/GenBank/DDBJ databases">
        <title>Resequencing data analysis of finger millet.</title>
        <authorList>
            <person name="Hatakeyama M."/>
            <person name="Aluri S."/>
            <person name="Balachadran M.T."/>
            <person name="Sivarajan S.R."/>
            <person name="Poveda L."/>
            <person name="Shimizu-Inatsugi R."/>
            <person name="Schlapbach R."/>
            <person name="Sreeman S.M."/>
            <person name="Shimizu K.K."/>
        </authorList>
    </citation>
    <scope>NUCLEOTIDE SEQUENCE</scope>
</reference>
<organism evidence="2 3">
    <name type="scientific">Eleusine coracana subsp. coracana</name>
    <dbReference type="NCBI Taxonomy" id="191504"/>
    <lineage>
        <taxon>Eukaryota</taxon>
        <taxon>Viridiplantae</taxon>
        <taxon>Streptophyta</taxon>
        <taxon>Embryophyta</taxon>
        <taxon>Tracheophyta</taxon>
        <taxon>Spermatophyta</taxon>
        <taxon>Magnoliopsida</taxon>
        <taxon>Liliopsida</taxon>
        <taxon>Poales</taxon>
        <taxon>Poaceae</taxon>
        <taxon>PACMAD clade</taxon>
        <taxon>Chloridoideae</taxon>
        <taxon>Cynodonteae</taxon>
        <taxon>Eleusininae</taxon>
        <taxon>Eleusine</taxon>
    </lineage>
</organism>
<gene>
    <name evidence="2" type="primary">ga00435</name>
    <name evidence="2" type="ORF">PR202_ga00435</name>
</gene>
<dbReference type="AlphaFoldDB" id="A0AAV5BCR6"/>
<comment type="caution">
    <text evidence="2">The sequence shown here is derived from an EMBL/GenBank/DDBJ whole genome shotgun (WGS) entry which is preliminary data.</text>
</comment>
<dbReference type="Proteomes" id="UP001054889">
    <property type="component" value="Unassembled WGS sequence"/>
</dbReference>
<dbReference type="EMBL" id="BQKI01000001">
    <property type="protein sequence ID" value="GJM84735.1"/>
    <property type="molecule type" value="Genomic_DNA"/>
</dbReference>
<proteinExistence type="predicted"/>
<dbReference type="InterPro" id="IPR051266">
    <property type="entry name" value="CLCR"/>
</dbReference>
<evidence type="ECO:0000259" key="1">
    <source>
        <dbReference type="PROSITE" id="PS50234"/>
    </source>
</evidence>
<dbReference type="InterPro" id="IPR002035">
    <property type="entry name" value="VWF_A"/>
</dbReference>
<dbReference type="PROSITE" id="PS50234">
    <property type="entry name" value="VWFA"/>
    <property type="match status" value="1"/>
</dbReference>
<dbReference type="Gene3D" id="3.40.50.410">
    <property type="entry name" value="von Willebrand factor, type A domain"/>
    <property type="match status" value="1"/>
</dbReference>
<evidence type="ECO:0000313" key="3">
    <source>
        <dbReference type="Proteomes" id="UP001054889"/>
    </source>
</evidence>